<dbReference type="EMBL" id="HG708341">
    <property type="protein sequence ID" value="CDI87815.1"/>
    <property type="molecule type" value="Genomic_DNA"/>
</dbReference>
<dbReference type="Proteomes" id="UP000018201">
    <property type="component" value="Unassembled WGS sequence"/>
</dbReference>
<keyword evidence="1" id="KW-0812">Transmembrane</keyword>
<dbReference type="AlphaFoldDB" id="U6H5S9"/>
<reference evidence="2" key="2">
    <citation type="submission" date="2013-10" db="EMBL/GenBank/DDBJ databases">
        <authorList>
            <person name="Aslett M."/>
        </authorList>
    </citation>
    <scope>NUCLEOTIDE SEQUENCE [LARGE SCALE GENOMIC DNA]</scope>
    <source>
        <strain evidence="2">Houghton</strain>
    </source>
</reference>
<protein>
    <submittedName>
        <fullName evidence="2">Uncharacterized protein</fullName>
    </submittedName>
</protein>
<dbReference type="VEuPathDB" id="ToxoDB:EPH_0062040"/>
<dbReference type="OrthoDB" id="346590at2759"/>
<feature type="transmembrane region" description="Helical" evidence="1">
    <location>
        <begin position="340"/>
        <end position="359"/>
    </location>
</feature>
<keyword evidence="1" id="KW-0472">Membrane</keyword>
<keyword evidence="3" id="KW-1185">Reference proteome</keyword>
<gene>
    <name evidence="2" type="ORF">EPH_0062040</name>
</gene>
<evidence type="ECO:0000313" key="2">
    <source>
        <dbReference type="EMBL" id="CDI87815.1"/>
    </source>
</evidence>
<name>U6H5S9_9EIME</name>
<organism evidence="2 3">
    <name type="scientific">Eimeria praecox</name>
    <dbReference type="NCBI Taxonomy" id="51316"/>
    <lineage>
        <taxon>Eukaryota</taxon>
        <taxon>Sar</taxon>
        <taxon>Alveolata</taxon>
        <taxon>Apicomplexa</taxon>
        <taxon>Conoidasida</taxon>
        <taxon>Coccidia</taxon>
        <taxon>Eucoccidiorida</taxon>
        <taxon>Eimeriorina</taxon>
        <taxon>Eimeriidae</taxon>
        <taxon>Eimeria</taxon>
    </lineage>
</organism>
<reference evidence="2" key="1">
    <citation type="submission" date="2013-10" db="EMBL/GenBank/DDBJ databases">
        <title>Genomic analysis of the causative agents of coccidiosis in chickens.</title>
        <authorList>
            <person name="Reid A.J."/>
            <person name="Blake D."/>
            <person name="Billington K."/>
            <person name="Browne H."/>
            <person name="Dunn M."/>
            <person name="Hung S."/>
            <person name="Kawahara F."/>
            <person name="Miranda-Saavedra D."/>
            <person name="Mourier T."/>
            <person name="Nagra H."/>
            <person name="Otto T.D."/>
            <person name="Rawlings N."/>
            <person name="Sanchez A."/>
            <person name="Sanders M."/>
            <person name="Subramaniam C."/>
            <person name="Tay Y."/>
            <person name="Dear P."/>
            <person name="Doerig C."/>
            <person name="Gruber A."/>
            <person name="Parkinson J."/>
            <person name="Shirley M."/>
            <person name="Wan K.L."/>
            <person name="Berriman M."/>
            <person name="Tomley F."/>
            <person name="Pain A."/>
        </authorList>
    </citation>
    <scope>NUCLEOTIDE SEQUENCE [LARGE SCALE GENOMIC DNA]</scope>
    <source>
        <strain evidence="2">Houghton</strain>
    </source>
</reference>
<evidence type="ECO:0000256" key="1">
    <source>
        <dbReference type="SAM" id="Phobius"/>
    </source>
</evidence>
<evidence type="ECO:0000313" key="3">
    <source>
        <dbReference type="Proteomes" id="UP000018201"/>
    </source>
</evidence>
<accession>U6H5S9</accession>
<sequence>MFALCNAFLRFHSEDTGVWNEEKESSLFVVPSCHYGYVDCKWYLDIRLSDMTGSKVSGPHRYGMKNRQVMVGVRPLPEYEAASKASACIDFPALAYAALMGFDSLDTAARHQPLVSAEVSVEQSPSDSYNPNEICDLLHLFKKGMPLHERQGSLQLDGRTSAAANIRETSTKTSPKKGVKVLVEQKTPRTPPGGCALLGRPAQVNENSSPKAQMGLAYRKKTNGVAAYDIFVLRRITKGRKADSATVAAESARSMAFMFSELLESCYMMAKGRVLTEATKIPQGAELNFVLGSHLVLPLFSVATTVHLRRVPELAILITAFGSAILTVVTLTFLGWDFRVMGFFMLGRTLYALFVIMVAR</sequence>
<proteinExistence type="predicted"/>
<feature type="transmembrane region" description="Helical" evidence="1">
    <location>
        <begin position="315"/>
        <end position="334"/>
    </location>
</feature>
<keyword evidence="1" id="KW-1133">Transmembrane helix</keyword>